<keyword evidence="2" id="KW-0560">Oxidoreductase</keyword>
<dbReference type="Pfam" id="PF05368">
    <property type="entry name" value="NmrA"/>
    <property type="match status" value="1"/>
</dbReference>
<dbReference type="Gene3D" id="3.40.50.720">
    <property type="entry name" value="NAD(P)-binding Rossmann-like Domain"/>
    <property type="match status" value="1"/>
</dbReference>
<accession>A0A8T1N729</accession>
<dbReference type="Proteomes" id="UP000811246">
    <property type="component" value="Chromosome 16"/>
</dbReference>
<dbReference type="Proteomes" id="UP000811609">
    <property type="component" value="Chromosome 16"/>
</dbReference>
<dbReference type="CDD" id="cd05259">
    <property type="entry name" value="PCBER_SDR_a"/>
    <property type="match status" value="1"/>
</dbReference>
<comment type="caution">
    <text evidence="4">The sequence shown here is derived from an EMBL/GenBank/DDBJ whole genome shotgun (WGS) entry which is preliminary data.</text>
</comment>
<gene>
    <name evidence="4" type="ORF">CIPAW_16G084100</name>
    <name evidence="5" type="ORF">I3842_16G077900</name>
</gene>
<evidence type="ECO:0000256" key="1">
    <source>
        <dbReference type="ARBA" id="ARBA00022857"/>
    </source>
</evidence>
<dbReference type="GO" id="GO:0016491">
    <property type="term" value="F:oxidoreductase activity"/>
    <property type="evidence" value="ECO:0007669"/>
    <property type="project" value="UniProtKB-KW"/>
</dbReference>
<evidence type="ECO:0000313" key="4">
    <source>
        <dbReference type="EMBL" id="KAG6625258.1"/>
    </source>
</evidence>
<dbReference type="Gene3D" id="3.90.25.10">
    <property type="entry name" value="UDP-galactose 4-epimerase, domain 1"/>
    <property type="match status" value="1"/>
</dbReference>
<dbReference type="GO" id="GO:0009807">
    <property type="term" value="P:lignan biosynthetic process"/>
    <property type="evidence" value="ECO:0007669"/>
    <property type="project" value="UniProtKB-ARBA"/>
</dbReference>
<dbReference type="AlphaFoldDB" id="A0A8T1N729"/>
<dbReference type="OrthoDB" id="419598at2759"/>
<sequence length="362" mass="39498">MCGSNSTSSSSASNVVTEAAAGRTMIIGSMGFIGRFVAEASLGSGRPTYLLVQSGPTSPSKAAILKSLQDKGAIIIHGSIGNRELMEKVLREHKIEVVISAVGGDRILDQLVLVDAIKAVGTVKRFLPSEFGHDIDRADPVEPGLTMYKEKREVRRWTEAAGIPYTYICCNSIAAWPYHDNTHPADVLPPLDLFHIYGDGSVKAYFVAGTDIGKFTIKAIDDVRTINKSLHFQPSCNLLNINELASLWEKKIMRTLPKVIVSEDDLLSAAKDMIIPQSIVASLTHDIFIKGCQVNYSLDKNTDVEVCSLYPDTPFRTMEECFDDFVTRINHVEAPKVVENPITSTKDAIISSKPESLAITAA</sequence>
<keyword evidence="6" id="KW-1185">Reference proteome</keyword>
<dbReference type="InterPro" id="IPR036291">
    <property type="entry name" value="NAD(P)-bd_dom_sf"/>
</dbReference>
<dbReference type="EMBL" id="CM031840">
    <property type="protein sequence ID" value="KAG6672818.1"/>
    <property type="molecule type" value="Genomic_DNA"/>
</dbReference>
<reference evidence="4" key="1">
    <citation type="submission" date="2020-12" db="EMBL/GenBank/DDBJ databases">
        <title>WGS assembly of Carya illinoinensis cv. Pawnee.</title>
        <authorList>
            <person name="Platts A."/>
            <person name="Shu S."/>
            <person name="Wright S."/>
            <person name="Barry K."/>
            <person name="Edger P."/>
            <person name="Pires J.C."/>
            <person name="Schmutz J."/>
        </authorList>
    </citation>
    <scope>NUCLEOTIDE SEQUENCE</scope>
    <source>
        <tissue evidence="4">Leaf</tissue>
    </source>
</reference>
<dbReference type="InterPro" id="IPR008030">
    <property type="entry name" value="NmrA-like"/>
</dbReference>
<evidence type="ECO:0000313" key="6">
    <source>
        <dbReference type="Proteomes" id="UP000811609"/>
    </source>
</evidence>
<dbReference type="EMBL" id="CM031824">
    <property type="protein sequence ID" value="KAG6625257.1"/>
    <property type="molecule type" value="Genomic_DNA"/>
</dbReference>
<dbReference type="InterPro" id="IPR050608">
    <property type="entry name" value="NmrA-type/Isoflavone_red_sf"/>
</dbReference>
<reference evidence="5" key="2">
    <citation type="submission" date="2021-01" db="EMBL/GenBank/DDBJ databases">
        <authorList>
            <person name="Lovell J.T."/>
            <person name="Bentley N."/>
            <person name="Bhattarai G."/>
            <person name="Jenkins J.W."/>
            <person name="Sreedasyam A."/>
            <person name="Alarcon Y."/>
            <person name="Bock C."/>
            <person name="Boston L."/>
            <person name="Carlson J."/>
            <person name="Cervantes K."/>
            <person name="Clermont K."/>
            <person name="Krom N."/>
            <person name="Kubenka K."/>
            <person name="Mamidi S."/>
            <person name="Mattison C."/>
            <person name="Monteros M."/>
            <person name="Pisani C."/>
            <person name="Plott C."/>
            <person name="Rajasekar S."/>
            <person name="Rhein H.S."/>
            <person name="Rohla C."/>
            <person name="Song M."/>
            <person name="Hilaire R.S."/>
            <person name="Shu S."/>
            <person name="Wells L."/>
            <person name="Wang X."/>
            <person name="Webber J."/>
            <person name="Heerema R.J."/>
            <person name="Klein P."/>
            <person name="Conner P."/>
            <person name="Grauke L."/>
            <person name="Grimwood J."/>
            <person name="Schmutz J."/>
            <person name="Randall J.J."/>
        </authorList>
    </citation>
    <scope>NUCLEOTIDE SEQUENCE</scope>
    <source>
        <tissue evidence="5">Leaf</tissue>
    </source>
</reference>
<organism evidence="4 6">
    <name type="scientific">Carya illinoinensis</name>
    <name type="common">Pecan</name>
    <dbReference type="NCBI Taxonomy" id="32201"/>
    <lineage>
        <taxon>Eukaryota</taxon>
        <taxon>Viridiplantae</taxon>
        <taxon>Streptophyta</taxon>
        <taxon>Embryophyta</taxon>
        <taxon>Tracheophyta</taxon>
        <taxon>Spermatophyta</taxon>
        <taxon>Magnoliopsida</taxon>
        <taxon>eudicotyledons</taxon>
        <taxon>Gunneridae</taxon>
        <taxon>Pentapetalae</taxon>
        <taxon>rosids</taxon>
        <taxon>fabids</taxon>
        <taxon>Fagales</taxon>
        <taxon>Juglandaceae</taxon>
        <taxon>Carya</taxon>
    </lineage>
</organism>
<dbReference type="PANTHER" id="PTHR43349">
    <property type="entry name" value="PINORESINOL REDUCTASE-RELATED"/>
    <property type="match status" value="1"/>
</dbReference>
<feature type="domain" description="NmrA-like" evidence="3">
    <location>
        <begin position="25"/>
        <end position="320"/>
    </location>
</feature>
<dbReference type="EMBL" id="CM031824">
    <property type="protein sequence ID" value="KAG6625258.1"/>
    <property type="molecule type" value="Genomic_DNA"/>
</dbReference>
<dbReference type="SUPFAM" id="SSF51735">
    <property type="entry name" value="NAD(P)-binding Rossmann-fold domains"/>
    <property type="match status" value="1"/>
</dbReference>
<dbReference type="InterPro" id="IPR045312">
    <property type="entry name" value="PCBER-like"/>
</dbReference>
<name>A0A8T1N729_CARIL</name>
<evidence type="ECO:0000313" key="5">
    <source>
        <dbReference type="EMBL" id="KAG6672818.1"/>
    </source>
</evidence>
<evidence type="ECO:0000256" key="2">
    <source>
        <dbReference type="ARBA" id="ARBA00023002"/>
    </source>
</evidence>
<dbReference type="PANTHER" id="PTHR43349:SF89">
    <property type="entry name" value="LEUCANTHOCYANIDIN REDUCTASE"/>
    <property type="match status" value="1"/>
</dbReference>
<protein>
    <recommendedName>
        <fullName evidence="3">NmrA-like domain-containing protein</fullName>
    </recommendedName>
</protein>
<proteinExistence type="predicted"/>
<evidence type="ECO:0000259" key="3">
    <source>
        <dbReference type="Pfam" id="PF05368"/>
    </source>
</evidence>
<keyword evidence="1" id="KW-0521">NADP</keyword>